<feature type="transmembrane region" description="Helical" evidence="1">
    <location>
        <begin position="20"/>
        <end position="43"/>
    </location>
</feature>
<accession>A0A1W0X7Q0</accession>
<dbReference type="AlphaFoldDB" id="A0A1W0X7Q0"/>
<gene>
    <name evidence="2" type="ORF">BV898_02674</name>
</gene>
<reference evidence="3" key="1">
    <citation type="submission" date="2017-01" db="EMBL/GenBank/DDBJ databases">
        <title>Comparative genomics of anhydrobiosis in the tardigrade Hypsibius dujardini.</title>
        <authorList>
            <person name="Yoshida Y."/>
            <person name="Koutsovoulos G."/>
            <person name="Laetsch D."/>
            <person name="Stevens L."/>
            <person name="Kumar S."/>
            <person name="Horikawa D."/>
            <person name="Ishino K."/>
            <person name="Komine S."/>
            <person name="Tomita M."/>
            <person name="Blaxter M."/>
            <person name="Arakawa K."/>
        </authorList>
    </citation>
    <scope>NUCLEOTIDE SEQUENCE [LARGE SCALE GENOMIC DNA]</scope>
    <source>
        <strain evidence="3">Z151</strain>
    </source>
</reference>
<protein>
    <submittedName>
        <fullName evidence="2">Uncharacterized protein</fullName>
    </submittedName>
</protein>
<sequence length="68" mass="7591">MVPVLGCDNLIEALLPLQFVLFLIVIDLGFVEDKIVVVAALLLHRLRVFPPLRLLLGSRLQCDITVIL</sequence>
<keyword evidence="1" id="KW-0812">Transmembrane</keyword>
<dbReference type="Proteomes" id="UP000192578">
    <property type="component" value="Unassembled WGS sequence"/>
</dbReference>
<proteinExistence type="predicted"/>
<evidence type="ECO:0000313" key="2">
    <source>
        <dbReference type="EMBL" id="OQV23555.1"/>
    </source>
</evidence>
<evidence type="ECO:0000256" key="1">
    <source>
        <dbReference type="SAM" id="Phobius"/>
    </source>
</evidence>
<keyword evidence="1" id="KW-1133">Transmembrane helix</keyword>
<comment type="caution">
    <text evidence="2">The sequence shown here is derived from an EMBL/GenBank/DDBJ whole genome shotgun (WGS) entry which is preliminary data.</text>
</comment>
<name>A0A1W0X7Q0_HYPEX</name>
<evidence type="ECO:0000313" key="3">
    <source>
        <dbReference type="Proteomes" id="UP000192578"/>
    </source>
</evidence>
<keyword evidence="3" id="KW-1185">Reference proteome</keyword>
<dbReference type="EMBL" id="MTYJ01000011">
    <property type="protein sequence ID" value="OQV23555.1"/>
    <property type="molecule type" value="Genomic_DNA"/>
</dbReference>
<keyword evidence="1" id="KW-0472">Membrane</keyword>
<organism evidence="2 3">
    <name type="scientific">Hypsibius exemplaris</name>
    <name type="common">Freshwater tardigrade</name>
    <dbReference type="NCBI Taxonomy" id="2072580"/>
    <lineage>
        <taxon>Eukaryota</taxon>
        <taxon>Metazoa</taxon>
        <taxon>Ecdysozoa</taxon>
        <taxon>Tardigrada</taxon>
        <taxon>Eutardigrada</taxon>
        <taxon>Parachela</taxon>
        <taxon>Hypsibioidea</taxon>
        <taxon>Hypsibiidae</taxon>
        <taxon>Hypsibius</taxon>
    </lineage>
</organism>